<evidence type="ECO:0000313" key="13">
    <source>
        <dbReference type="Proteomes" id="UP000094067"/>
    </source>
</evidence>
<comment type="subcellular location">
    <subcellularLocation>
        <location evidence="1 7">Cell membrane</location>
        <topology evidence="1 7">Multi-pass membrane protein</topology>
    </subcellularLocation>
</comment>
<evidence type="ECO:0000259" key="8">
    <source>
        <dbReference type="PROSITE" id="PS50928"/>
    </source>
</evidence>
<reference evidence="11 14" key="3">
    <citation type="submission" date="2016-08" db="EMBL/GenBank/DDBJ databases">
        <authorList>
            <person name="Seilhamer J.J."/>
        </authorList>
    </citation>
    <scope>NUCLEOTIDE SEQUENCE [LARGE SCALE GENOMIC DNA]</scope>
    <source>
        <strain evidence="11 14">NML150140-1</strain>
    </source>
</reference>
<dbReference type="InterPro" id="IPR035906">
    <property type="entry name" value="MetI-like_sf"/>
</dbReference>
<dbReference type="CDD" id="cd06261">
    <property type="entry name" value="TM_PBP2"/>
    <property type="match status" value="1"/>
</dbReference>
<proteinExistence type="inferred from homology"/>
<dbReference type="Pfam" id="PF00528">
    <property type="entry name" value="BPD_transp_1"/>
    <property type="match status" value="1"/>
</dbReference>
<protein>
    <submittedName>
        <fullName evidence="9">Putative multiple-sugar transport system permease YteP</fullName>
    </submittedName>
    <submittedName>
        <fullName evidence="11">Sugar ABC transporter permease</fullName>
    </submittedName>
</protein>
<keyword evidence="4 7" id="KW-0812">Transmembrane</keyword>
<evidence type="ECO:0000313" key="10">
    <source>
        <dbReference type="EMBL" id="ODM12553.1"/>
    </source>
</evidence>
<reference evidence="13 16" key="1">
    <citation type="submission" date="2016-07" db="EMBL/GenBank/DDBJ databases">
        <title>Characterization of isolates of Eisenbergiella tayi derived from blood cultures, using whole genome sequencing.</title>
        <authorList>
            <person name="Burdz T."/>
            <person name="Wiebe D."/>
            <person name="Huynh C."/>
            <person name="Bernard K."/>
        </authorList>
    </citation>
    <scope>NUCLEOTIDE SEQUENCE [LARGE SCALE GENOMIC DNA]</scope>
    <source>
        <strain evidence="9 13">NML 110608</strain>
        <strain evidence="10 16">NML 120489</strain>
    </source>
</reference>
<feature type="transmembrane region" description="Helical" evidence="7">
    <location>
        <begin position="270"/>
        <end position="295"/>
    </location>
</feature>
<keyword evidence="2 7" id="KW-0813">Transport</keyword>
<dbReference type="PATRIC" id="fig|1432052.3.peg.280"/>
<evidence type="ECO:0000256" key="3">
    <source>
        <dbReference type="ARBA" id="ARBA00022475"/>
    </source>
</evidence>
<evidence type="ECO:0000256" key="1">
    <source>
        <dbReference type="ARBA" id="ARBA00004651"/>
    </source>
</evidence>
<evidence type="ECO:0000256" key="6">
    <source>
        <dbReference type="ARBA" id="ARBA00023136"/>
    </source>
</evidence>
<dbReference type="OrthoDB" id="9785836at2"/>
<evidence type="ECO:0000313" key="9">
    <source>
        <dbReference type="EMBL" id="ODM02036.1"/>
    </source>
</evidence>
<feature type="transmembrane region" description="Helical" evidence="7">
    <location>
        <begin position="113"/>
        <end position="134"/>
    </location>
</feature>
<feature type="domain" description="ABC transmembrane type-1" evidence="8">
    <location>
        <begin position="75"/>
        <end position="291"/>
    </location>
</feature>
<dbReference type="InterPro" id="IPR050809">
    <property type="entry name" value="UgpAE/MalFG_permease"/>
</dbReference>
<keyword evidence="6 7" id="KW-0472">Membrane</keyword>
<evidence type="ECO:0000313" key="14">
    <source>
        <dbReference type="Proteomes" id="UP000094271"/>
    </source>
</evidence>
<accession>A0A1E3A1F2</accession>
<evidence type="ECO:0000313" key="11">
    <source>
        <dbReference type="EMBL" id="ODR50735.1"/>
    </source>
</evidence>
<dbReference type="GO" id="GO:0005886">
    <property type="term" value="C:plasma membrane"/>
    <property type="evidence" value="ECO:0007669"/>
    <property type="project" value="UniProtKB-SubCell"/>
</dbReference>
<dbReference type="InterPro" id="IPR000515">
    <property type="entry name" value="MetI-like"/>
</dbReference>
<sequence length="305" mass="34924">MIKKSRKSKINWGLTLLAIPGTAVLFAIYYIPMFGLVIPFKRIDYSRGIFGSDWISPVFKNFEFFFNSNDAVRITSNTLSMNFCFILITVLVSIGLALLMYQFSARKVKLFQTCMFVPYFISWVVASYVVYALLCPDMGVMSVLCKKLGFSVPNFYNTPHYWRIIMPLAYLWKNVGYMTLLYYATLLGMDIHLLEAAAIDGATKKQRTWYIMLPFLKPTIVLMVLLQTGKIFNADFGMFYFLPRNSGTLYRVTDVIDTYVYRALRDTGDIGMASAMGLFQTLAGFATLYVINVVIRKIDRDNALF</sequence>
<dbReference type="PANTHER" id="PTHR43227">
    <property type="entry name" value="BLL4140 PROTEIN"/>
    <property type="match status" value="1"/>
</dbReference>
<dbReference type="EMBL" id="MCGI01000001">
    <property type="protein sequence ID" value="ODM12553.1"/>
    <property type="molecule type" value="Genomic_DNA"/>
</dbReference>
<dbReference type="EMBL" id="MCGH01000005">
    <property type="protein sequence ID" value="ODM02036.1"/>
    <property type="molecule type" value="Genomic_DNA"/>
</dbReference>
<dbReference type="GeneID" id="93304690"/>
<evidence type="ECO:0000256" key="2">
    <source>
        <dbReference type="ARBA" id="ARBA00022448"/>
    </source>
</evidence>
<evidence type="ECO:0000313" key="16">
    <source>
        <dbReference type="Proteomes" id="UP000095003"/>
    </source>
</evidence>
<dbReference type="Proteomes" id="UP000094271">
    <property type="component" value="Unassembled WGS sequence"/>
</dbReference>
<keyword evidence="15" id="KW-1185">Reference proteome</keyword>
<dbReference type="Gene3D" id="1.10.3720.10">
    <property type="entry name" value="MetI-like"/>
    <property type="match status" value="1"/>
</dbReference>
<comment type="similarity">
    <text evidence="7">Belongs to the binding-protein-dependent transport system permease family.</text>
</comment>
<feature type="transmembrane region" description="Helical" evidence="7">
    <location>
        <begin position="12"/>
        <end position="31"/>
    </location>
</feature>
<dbReference type="Proteomes" id="UP000095003">
    <property type="component" value="Unassembled WGS sequence"/>
</dbReference>
<dbReference type="RefSeq" id="WP_069155259.1">
    <property type="nucleotide sequence ID" value="NZ_JAQCZP010000033.1"/>
</dbReference>
<dbReference type="PROSITE" id="PS50928">
    <property type="entry name" value="ABC_TM1"/>
    <property type="match status" value="1"/>
</dbReference>
<dbReference type="SUPFAM" id="SSF161098">
    <property type="entry name" value="MetI-like"/>
    <property type="match status" value="1"/>
</dbReference>
<evidence type="ECO:0000256" key="5">
    <source>
        <dbReference type="ARBA" id="ARBA00022989"/>
    </source>
</evidence>
<organism evidence="9 13">
    <name type="scientific">Eisenbergiella tayi</name>
    <dbReference type="NCBI Taxonomy" id="1432052"/>
    <lineage>
        <taxon>Bacteria</taxon>
        <taxon>Bacillati</taxon>
        <taxon>Bacillota</taxon>
        <taxon>Clostridia</taxon>
        <taxon>Lachnospirales</taxon>
        <taxon>Lachnospiraceae</taxon>
        <taxon>Eisenbergiella</taxon>
    </lineage>
</organism>
<evidence type="ECO:0000313" key="12">
    <source>
        <dbReference type="EMBL" id="ODR53260.1"/>
    </source>
</evidence>
<evidence type="ECO:0000313" key="15">
    <source>
        <dbReference type="Proteomes" id="UP000094869"/>
    </source>
</evidence>
<evidence type="ECO:0000256" key="7">
    <source>
        <dbReference type="RuleBase" id="RU363032"/>
    </source>
</evidence>
<dbReference type="Proteomes" id="UP000094869">
    <property type="component" value="Unassembled WGS sequence"/>
</dbReference>
<dbReference type="EMBL" id="MEHD01000027">
    <property type="protein sequence ID" value="ODR53260.1"/>
    <property type="molecule type" value="Genomic_DNA"/>
</dbReference>
<dbReference type="GO" id="GO:0055085">
    <property type="term" value="P:transmembrane transport"/>
    <property type="evidence" value="ECO:0007669"/>
    <property type="project" value="InterPro"/>
</dbReference>
<keyword evidence="3" id="KW-1003">Cell membrane</keyword>
<evidence type="ECO:0000256" key="4">
    <source>
        <dbReference type="ARBA" id="ARBA00022692"/>
    </source>
</evidence>
<dbReference type="PANTHER" id="PTHR43227:SF11">
    <property type="entry name" value="BLL4140 PROTEIN"/>
    <property type="match status" value="1"/>
</dbReference>
<feature type="transmembrane region" description="Helical" evidence="7">
    <location>
        <begin position="79"/>
        <end position="101"/>
    </location>
</feature>
<dbReference type="Proteomes" id="UP000094067">
    <property type="component" value="Unassembled WGS sequence"/>
</dbReference>
<comment type="caution">
    <text evidence="9">The sequence shown here is derived from an EMBL/GenBank/DDBJ whole genome shotgun (WGS) entry which is preliminary data.</text>
</comment>
<keyword evidence="5 7" id="KW-1133">Transmembrane helix</keyword>
<dbReference type="AlphaFoldDB" id="A0A1E3A1F2"/>
<dbReference type="EMBL" id="MEHA01000010">
    <property type="protein sequence ID" value="ODR50735.1"/>
    <property type="molecule type" value="Genomic_DNA"/>
</dbReference>
<gene>
    <name evidence="9" type="primary">yteP_95</name>
    <name evidence="10" type="synonym">yteP_2</name>
    <name evidence="10" type="ORF">BEH84_00267</name>
    <name evidence="11" type="ORF">BEI59_15345</name>
    <name evidence="9" type="ORF">BEI61_06035</name>
    <name evidence="12" type="ORF">BEI63_19060</name>
</gene>
<name>A0A1E3A1F2_9FIRM</name>
<reference evidence="12 15" key="2">
    <citation type="submission" date="2016-08" db="EMBL/GenBank/DDBJ databases">
        <title>Characterization of Isolates of Eisenbergiella tayi Derived from Blood Cultures, Using Whole Genome Sequencing.</title>
        <authorList>
            <person name="Bernier A.-M."/>
            <person name="Burdz T."/>
            <person name="Wiebe D."/>
            <person name="Bernard K."/>
        </authorList>
    </citation>
    <scope>NUCLEOTIDE SEQUENCE [LARGE SCALE GENOMIC DNA]</scope>
    <source>
        <strain evidence="12 15">NML120146</strain>
    </source>
</reference>
<keyword evidence="9" id="KW-0762">Sugar transport</keyword>